<name>A0ACC4BAK7_POPAL</name>
<organism evidence="1 2">
    <name type="scientific">Populus alba</name>
    <name type="common">White poplar</name>
    <dbReference type="NCBI Taxonomy" id="43335"/>
    <lineage>
        <taxon>Eukaryota</taxon>
        <taxon>Viridiplantae</taxon>
        <taxon>Streptophyta</taxon>
        <taxon>Embryophyta</taxon>
        <taxon>Tracheophyta</taxon>
        <taxon>Spermatophyta</taxon>
        <taxon>Magnoliopsida</taxon>
        <taxon>eudicotyledons</taxon>
        <taxon>Gunneridae</taxon>
        <taxon>Pentapetalae</taxon>
        <taxon>rosids</taxon>
        <taxon>fabids</taxon>
        <taxon>Malpighiales</taxon>
        <taxon>Salicaceae</taxon>
        <taxon>Saliceae</taxon>
        <taxon>Populus</taxon>
    </lineage>
</organism>
<keyword evidence="2" id="KW-1185">Reference proteome</keyword>
<dbReference type="Proteomes" id="UP000309997">
    <property type="component" value="Unassembled WGS sequence"/>
</dbReference>
<comment type="caution">
    <text evidence="1">The sequence shown here is derived from an EMBL/GenBank/DDBJ whole genome shotgun (WGS) entry which is preliminary data.</text>
</comment>
<reference evidence="1 2" key="1">
    <citation type="journal article" date="2024" name="Plant Biotechnol. J.">
        <title>Genome and CRISPR/Cas9 system of a widespread forest tree (Populus alba) in the world.</title>
        <authorList>
            <person name="Liu Y.J."/>
            <person name="Jiang P.F."/>
            <person name="Han X.M."/>
            <person name="Li X.Y."/>
            <person name="Wang H.M."/>
            <person name="Wang Y.J."/>
            <person name="Wang X.X."/>
            <person name="Zeng Q.Y."/>
        </authorList>
    </citation>
    <scope>NUCLEOTIDE SEQUENCE [LARGE SCALE GENOMIC DNA]</scope>
    <source>
        <strain evidence="2">cv. PAL-ZL1</strain>
    </source>
</reference>
<proteinExistence type="predicted"/>
<protein>
    <submittedName>
        <fullName evidence="1">Uncharacterized protein</fullName>
    </submittedName>
</protein>
<accession>A0ACC4BAK7</accession>
<sequence length="180" mass="21022">MHEQLQEGGIALGNLKSTNILFNNKMEPCISEYGLIVVQGQDQSFLSQSDSFKTDALEEIALYDHMCSYIWLCLVLLHISEIFRLKNGWKTFRLAKIDGNFPMISRRSYQKPSLKGNDFCRSRSHTDYCGQSDCEWRWTDQSLHFSDCGTLVFLLAFHYMHQNFDEVDNRRSKEESPYPK</sequence>
<evidence type="ECO:0000313" key="1">
    <source>
        <dbReference type="EMBL" id="KAL3575286.1"/>
    </source>
</evidence>
<gene>
    <name evidence="1" type="ORF">D5086_023387</name>
</gene>
<evidence type="ECO:0000313" key="2">
    <source>
        <dbReference type="Proteomes" id="UP000309997"/>
    </source>
</evidence>
<dbReference type="EMBL" id="RCHU02000012">
    <property type="protein sequence ID" value="KAL3575286.1"/>
    <property type="molecule type" value="Genomic_DNA"/>
</dbReference>